<evidence type="ECO:0000256" key="6">
    <source>
        <dbReference type="ARBA" id="ARBA00022563"/>
    </source>
</evidence>
<comment type="similarity">
    <text evidence="3">Belongs to the folylpolyglutamate synthase family.</text>
</comment>
<evidence type="ECO:0000256" key="2">
    <source>
        <dbReference type="ARBA" id="ARBA00005150"/>
    </source>
</evidence>
<keyword evidence="9" id="KW-0547">Nucleotide-binding</keyword>
<dbReference type="GO" id="GO:0006730">
    <property type="term" value="P:one-carbon metabolic process"/>
    <property type="evidence" value="ECO:0007669"/>
    <property type="project" value="UniProtKB-KW"/>
</dbReference>
<evidence type="ECO:0000256" key="1">
    <source>
        <dbReference type="ARBA" id="ARBA00001944"/>
    </source>
</evidence>
<dbReference type="PANTHER" id="PTHR11136:SF5">
    <property type="entry name" value="FOLYLPOLYGLUTAMATE SYNTHASE, MITOCHONDRIAL"/>
    <property type="match status" value="1"/>
</dbReference>
<dbReference type="Gramene" id="AUR62026132-RA">
    <property type="protein sequence ID" value="AUR62026132-RA:cds"/>
    <property type="gene ID" value="AUR62026132"/>
</dbReference>
<dbReference type="SUPFAM" id="SSF53244">
    <property type="entry name" value="MurD-like peptide ligases, peptide-binding domain"/>
    <property type="match status" value="1"/>
</dbReference>
<dbReference type="PANTHER" id="PTHR11136">
    <property type="entry name" value="FOLYLPOLYGLUTAMATE SYNTHASE-RELATED"/>
    <property type="match status" value="1"/>
</dbReference>
<evidence type="ECO:0000256" key="9">
    <source>
        <dbReference type="ARBA" id="ARBA00022741"/>
    </source>
</evidence>
<dbReference type="AlphaFoldDB" id="A0A803MAL5"/>
<evidence type="ECO:0000256" key="7">
    <source>
        <dbReference type="ARBA" id="ARBA00022598"/>
    </source>
</evidence>
<evidence type="ECO:0000313" key="16">
    <source>
        <dbReference type="Proteomes" id="UP000596660"/>
    </source>
</evidence>
<protein>
    <recommendedName>
        <fullName evidence="5">Folylpolyglutamate synthase</fullName>
        <ecNumber evidence="4">6.3.2.17</ecNumber>
    </recommendedName>
    <alternativeName>
        <fullName evidence="13">Folylpoly-gamma-glutamate synthetase</fullName>
    </alternativeName>
    <alternativeName>
        <fullName evidence="12">Tetrahydrofolylpolyglutamate synthase</fullName>
    </alternativeName>
</protein>
<keyword evidence="8" id="KW-0479">Metal-binding</keyword>
<accession>A0A803MAL5</accession>
<dbReference type="GO" id="GO:0046872">
    <property type="term" value="F:metal ion binding"/>
    <property type="evidence" value="ECO:0007669"/>
    <property type="project" value="UniProtKB-KW"/>
</dbReference>
<evidence type="ECO:0000256" key="11">
    <source>
        <dbReference type="ARBA" id="ARBA00022842"/>
    </source>
</evidence>
<name>A0A803MAL5_CHEQI</name>
<evidence type="ECO:0000256" key="3">
    <source>
        <dbReference type="ARBA" id="ARBA00008276"/>
    </source>
</evidence>
<evidence type="ECO:0000256" key="13">
    <source>
        <dbReference type="ARBA" id="ARBA00030876"/>
    </source>
</evidence>
<keyword evidence="7" id="KW-0436">Ligase</keyword>
<dbReference type="EnsemblPlants" id="AUR62026132-RA">
    <property type="protein sequence ID" value="AUR62026132-RA:cds"/>
    <property type="gene ID" value="AUR62026132"/>
</dbReference>
<dbReference type="InterPro" id="IPR036565">
    <property type="entry name" value="Mur-like_cat_sf"/>
</dbReference>
<sequence length="574" mass="63343">MLHIQSNNFLRHQWFCISCFCRRRWRLNGVTARGVSCLPPCLNKHDPLASSLISRTISTDPDVVENITMNEVIEENFSHSRSYEAAMEALSSLITGRKRGERPTIRGKYSKLERMTMYLQILGLEDNIAELNIIHVAGTKGKINVTDDLPMPPLFQFLTFLAFKIFIGEKVDVGIIEVGFGGEKDSTNVIKEPVVCGISSLGMDHMETLGDTLGKIAFHKAGILKPSVPAFTVPQLPEAMDVITERAHQLRIPLEVVQPFSCGQLNGLQLSLAGDHQYINASLAVSLCKSWLQQTGNLKKDGCEADLPDAFLRGLSSARLPGRAQIVYDDISRSSNTPTGDLVYYLDGAHSPESMDACAKWFSKVVIGDHKSTSLSSLKSSSEDHFGEAFSKYGFTNCEKGNSDKNSKQILLFNCMEVRNPQILLPNLVRTCASSGVHFSGALFVPTISTYNKVVSGSSITSSNTPRNLSWQLNLQRIWEKTINGKDFDPDRNNFTECLKNESSDALSPPVFLHGDYHQVFPGDSPRASAVVPSLSSAIKLLRDCARENPSVRLQVLVTGSLHLVGDVLRLLKR</sequence>
<dbReference type="Gene3D" id="3.90.190.20">
    <property type="entry name" value="Mur ligase, C-terminal domain"/>
    <property type="match status" value="1"/>
</dbReference>
<keyword evidence="10" id="KW-0067">ATP-binding</keyword>
<comment type="catalytic activity">
    <reaction evidence="14">
        <text>(6S)-5,6,7,8-tetrahydrofolyl-(gamma-L-Glu)(n) + L-glutamate + ATP = (6S)-5,6,7,8-tetrahydrofolyl-(gamma-L-Glu)(n+1) + ADP + phosphate + H(+)</text>
        <dbReference type="Rhea" id="RHEA:10580"/>
        <dbReference type="Rhea" id="RHEA-COMP:14738"/>
        <dbReference type="Rhea" id="RHEA-COMP:14740"/>
        <dbReference type="ChEBI" id="CHEBI:15378"/>
        <dbReference type="ChEBI" id="CHEBI:29985"/>
        <dbReference type="ChEBI" id="CHEBI:30616"/>
        <dbReference type="ChEBI" id="CHEBI:43474"/>
        <dbReference type="ChEBI" id="CHEBI:141005"/>
        <dbReference type="ChEBI" id="CHEBI:456216"/>
        <dbReference type="EC" id="6.3.2.17"/>
    </reaction>
</comment>
<proteinExistence type="inferred from homology"/>
<reference evidence="15" key="2">
    <citation type="submission" date="2021-03" db="UniProtKB">
        <authorList>
            <consortium name="EnsemblPlants"/>
        </authorList>
    </citation>
    <scope>IDENTIFICATION</scope>
</reference>
<evidence type="ECO:0000256" key="10">
    <source>
        <dbReference type="ARBA" id="ARBA00022840"/>
    </source>
</evidence>
<keyword evidence="6" id="KW-0554">One-carbon metabolism</keyword>
<dbReference type="InterPro" id="IPR036615">
    <property type="entry name" value="Mur_ligase_C_dom_sf"/>
</dbReference>
<keyword evidence="11" id="KW-0460">Magnesium</keyword>
<dbReference type="GO" id="GO:0005524">
    <property type="term" value="F:ATP binding"/>
    <property type="evidence" value="ECO:0007669"/>
    <property type="project" value="UniProtKB-KW"/>
</dbReference>
<comment type="pathway">
    <text evidence="2">Cofactor biosynthesis; tetrahydrofolylpolyglutamate biosynthesis.</text>
</comment>
<dbReference type="OMA" id="RETEWAG"/>
<reference evidence="15" key="1">
    <citation type="journal article" date="2017" name="Nature">
        <title>The genome of Chenopodium quinoa.</title>
        <authorList>
            <person name="Jarvis D.E."/>
            <person name="Ho Y.S."/>
            <person name="Lightfoot D.J."/>
            <person name="Schmoeckel S.M."/>
            <person name="Li B."/>
            <person name="Borm T.J.A."/>
            <person name="Ohyanagi H."/>
            <person name="Mineta K."/>
            <person name="Michell C.T."/>
            <person name="Saber N."/>
            <person name="Kharbatia N.M."/>
            <person name="Rupper R.R."/>
            <person name="Sharp A.R."/>
            <person name="Dally N."/>
            <person name="Boughton B.A."/>
            <person name="Woo Y.H."/>
            <person name="Gao G."/>
            <person name="Schijlen E.G.W.M."/>
            <person name="Guo X."/>
            <person name="Momin A.A."/>
            <person name="Negrao S."/>
            <person name="Al-Babili S."/>
            <person name="Gehring C."/>
            <person name="Roessner U."/>
            <person name="Jung C."/>
            <person name="Murphy K."/>
            <person name="Arold S.T."/>
            <person name="Gojobori T."/>
            <person name="van der Linden C.G."/>
            <person name="van Loo E.N."/>
            <person name="Jellen E.N."/>
            <person name="Maughan P.J."/>
            <person name="Tester M."/>
        </authorList>
    </citation>
    <scope>NUCLEOTIDE SEQUENCE [LARGE SCALE GENOMIC DNA]</scope>
    <source>
        <strain evidence="15">cv. PI 614886</strain>
    </source>
</reference>
<dbReference type="SUPFAM" id="SSF53623">
    <property type="entry name" value="MurD-like peptide ligases, catalytic domain"/>
    <property type="match status" value="1"/>
</dbReference>
<comment type="cofactor">
    <cofactor evidence="1">
        <name>a monovalent cation</name>
        <dbReference type="ChEBI" id="CHEBI:60242"/>
    </cofactor>
</comment>
<dbReference type="NCBIfam" id="TIGR01499">
    <property type="entry name" value="folC"/>
    <property type="match status" value="1"/>
</dbReference>
<keyword evidence="16" id="KW-1185">Reference proteome</keyword>
<evidence type="ECO:0000256" key="5">
    <source>
        <dbReference type="ARBA" id="ARBA00018660"/>
    </source>
</evidence>
<evidence type="ECO:0000256" key="8">
    <source>
        <dbReference type="ARBA" id="ARBA00022723"/>
    </source>
</evidence>
<evidence type="ECO:0000256" key="12">
    <source>
        <dbReference type="ARBA" id="ARBA00030592"/>
    </source>
</evidence>
<dbReference type="InterPro" id="IPR001645">
    <property type="entry name" value="Folylpolyglutamate_synth"/>
</dbReference>
<evidence type="ECO:0000313" key="15">
    <source>
        <dbReference type="EnsemblPlants" id="AUR62026132-RA:cds"/>
    </source>
</evidence>
<evidence type="ECO:0000256" key="14">
    <source>
        <dbReference type="ARBA" id="ARBA00047493"/>
    </source>
</evidence>
<dbReference type="FunFam" id="3.90.190.20:FF:000011">
    <property type="entry name" value="Folylpolyglutamate synthase"/>
    <property type="match status" value="1"/>
</dbReference>
<evidence type="ECO:0000256" key="4">
    <source>
        <dbReference type="ARBA" id="ARBA00013025"/>
    </source>
</evidence>
<organism evidence="15 16">
    <name type="scientific">Chenopodium quinoa</name>
    <name type="common">Quinoa</name>
    <dbReference type="NCBI Taxonomy" id="63459"/>
    <lineage>
        <taxon>Eukaryota</taxon>
        <taxon>Viridiplantae</taxon>
        <taxon>Streptophyta</taxon>
        <taxon>Embryophyta</taxon>
        <taxon>Tracheophyta</taxon>
        <taxon>Spermatophyta</taxon>
        <taxon>Magnoliopsida</taxon>
        <taxon>eudicotyledons</taxon>
        <taxon>Gunneridae</taxon>
        <taxon>Pentapetalae</taxon>
        <taxon>Caryophyllales</taxon>
        <taxon>Chenopodiaceae</taxon>
        <taxon>Chenopodioideae</taxon>
        <taxon>Atripliceae</taxon>
        <taxon>Chenopodium</taxon>
    </lineage>
</organism>
<dbReference type="Gene3D" id="3.40.1190.10">
    <property type="entry name" value="Mur-like, catalytic domain"/>
    <property type="match status" value="1"/>
</dbReference>
<dbReference type="GO" id="GO:0004326">
    <property type="term" value="F:tetrahydrofolylpolyglutamate synthase activity"/>
    <property type="evidence" value="ECO:0007669"/>
    <property type="project" value="UniProtKB-EC"/>
</dbReference>
<dbReference type="Proteomes" id="UP000596660">
    <property type="component" value="Unplaced"/>
</dbReference>
<dbReference type="GO" id="GO:0005829">
    <property type="term" value="C:cytosol"/>
    <property type="evidence" value="ECO:0007669"/>
    <property type="project" value="TreeGrafter"/>
</dbReference>
<dbReference type="EC" id="6.3.2.17" evidence="4"/>
<dbReference type="GO" id="GO:0005739">
    <property type="term" value="C:mitochondrion"/>
    <property type="evidence" value="ECO:0007669"/>
    <property type="project" value="TreeGrafter"/>
</dbReference>